<evidence type="ECO:0000256" key="3">
    <source>
        <dbReference type="ARBA" id="ARBA00022448"/>
    </source>
</evidence>
<dbReference type="EMBL" id="BAABGP010000022">
    <property type="protein sequence ID" value="GAA4490024.1"/>
    <property type="molecule type" value="Genomic_DNA"/>
</dbReference>
<dbReference type="PANTHER" id="PTHR30290:SF10">
    <property type="entry name" value="PERIPLASMIC OLIGOPEPTIDE-BINDING PROTEIN-RELATED"/>
    <property type="match status" value="1"/>
</dbReference>
<comment type="similarity">
    <text evidence="2">Belongs to the bacterial solute-binding protein 5 family.</text>
</comment>
<dbReference type="PANTHER" id="PTHR30290">
    <property type="entry name" value="PERIPLASMIC BINDING COMPONENT OF ABC TRANSPORTER"/>
    <property type="match status" value="1"/>
</dbReference>
<organism evidence="7 8">
    <name type="scientific">Microbacterium panaciterrae</name>
    <dbReference type="NCBI Taxonomy" id="985759"/>
    <lineage>
        <taxon>Bacteria</taxon>
        <taxon>Bacillati</taxon>
        <taxon>Actinomycetota</taxon>
        <taxon>Actinomycetes</taxon>
        <taxon>Micrococcales</taxon>
        <taxon>Microbacteriaceae</taxon>
        <taxon>Microbacterium</taxon>
    </lineage>
</organism>
<evidence type="ECO:0000256" key="5">
    <source>
        <dbReference type="SAM" id="SignalP"/>
    </source>
</evidence>
<evidence type="ECO:0000259" key="6">
    <source>
        <dbReference type="Pfam" id="PF00496"/>
    </source>
</evidence>
<keyword evidence="8" id="KW-1185">Reference proteome</keyword>
<evidence type="ECO:0000313" key="7">
    <source>
        <dbReference type="EMBL" id="GAA4490024.1"/>
    </source>
</evidence>
<dbReference type="Gene3D" id="3.10.105.10">
    <property type="entry name" value="Dipeptide-binding Protein, Domain 3"/>
    <property type="match status" value="1"/>
</dbReference>
<dbReference type="InterPro" id="IPR039424">
    <property type="entry name" value="SBP_5"/>
</dbReference>
<name>A0ABP8PRR4_9MICO</name>
<accession>A0ABP8PRR4</accession>
<keyword evidence="4 5" id="KW-0732">Signal</keyword>
<dbReference type="RefSeq" id="WP_345188386.1">
    <property type="nucleotide sequence ID" value="NZ_BAABGP010000022.1"/>
</dbReference>
<evidence type="ECO:0000313" key="8">
    <source>
        <dbReference type="Proteomes" id="UP001500731"/>
    </source>
</evidence>
<comment type="caution">
    <text evidence="7">The sequence shown here is derived from an EMBL/GenBank/DDBJ whole genome shotgun (WGS) entry which is preliminary data.</text>
</comment>
<feature type="chain" id="PRO_5047516546" evidence="5">
    <location>
        <begin position="22"/>
        <end position="530"/>
    </location>
</feature>
<dbReference type="Pfam" id="PF00496">
    <property type="entry name" value="SBP_bac_5"/>
    <property type="match status" value="1"/>
</dbReference>
<reference evidence="8" key="1">
    <citation type="journal article" date="2019" name="Int. J. Syst. Evol. Microbiol.">
        <title>The Global Catalogue of Microorganisms (GCM) 10K type strain sequencing project: providing services to taxonomists for standard genome sequencing and annotation.</title>
        <authorList>
            <consortium name="The Broad Institute Genomics Platform"/>
            <consortium name="The Broad Institute Genome Sequencing Center for Infectious Disease"/>
            <person name="Wu L."/>
            <person name="Ma J."/>
        </authorList>
    </citation>
    <scope>NUCLEOTIDE SEQUENCE [LARGE SCALE GENOMIC DNA]</scope>
    <source>
        <strain evidence="8">JCM 17839</strain>
    </source>
</reference>
<protein>
    <submittedName>
        <fullName evidence="7">ABC transporter substrate-binding protein</fullName>
    </submittedName>
</protein>
<feature type="domain" description="Solute-binding protein family 5" evidence="6">
    <location>
        <begin position="85"/>
        <end position="439"/>
    </location>
</feature>
<comment type="subcellular location">
    <subcellularLocation>
        <location evidence="1">Cell envelope</location>
    </subcellularLocation>
</comment>
<feature type="signal peptide" evidence="5">
    <location>
        <begin position="1"/>
        <end position="21"/>
    </location>
</feature>
<evidence type="ECO:0000256" key="1">
    <source>
        <dbReference type="ARBA" id="ARBA00004196"/>
    </source>
</evidence>
<dbReference type="PIRSF" id="PIRSF002741">
    <property type="entry name" value="MppA"/>
    <property type="match status" value="1"/>
</dbReference>
<evidence type="ECO:0000256" key="2">
    <source>
        <dbReference type="ARBA" id="ARBA00005695"/>
    </source>
</evidence>
<evidence type="ECO:0000256" key="4">
    <source>
        <dbReference type="ARBA" id="ARBA00022729"/>
    </source>
</evidence>
<proteinExistence type="inferred from homology"/>
<dbReference type="PROSITE" id="PS51257">
    <property type="entry name" value="PROKAR_LIPOPROTEIN"/>
    <property type="match status" value="1"/>
</dbReference>
<gene>
    <name evidence="7" type="ORF">GCM10023171_31900</name>
</gene>
<dbReference type="InterPro" id="IPR030678">
    <property type="entry name" value="Peptide/Ni-bd"/>
</dbReference>
<dbReference type="Gene3D" id="3.40.190.10">
    <property type="entry name" value="Periplasmic binding protein-like II"/>
    <property type="match status" value="1"/>
</dbReference>
<sequence length="530" mass="55429">MGRSHRHAAAALIAVAAIALAGCSGGNSANNSNSSSSSGGGTLVVDTAFSLETGDPGRNYVPTGNMVLHAVYDTLLTFQGADSSTPKPDLATMKQNSDATEFTFTIQNGRKFSDGTPVTADDVVFSLDRVAGITDSKANFLMTGITVAKVDDKTVKLTTKTPSLQLPAIVTNPSLAILNSKVVEKNGGKTDTSDTAKAWLDAHSAGSGPYTLQSLDLTSQVVLVKNNKYDGTDKPAYDKIVVRNISQSATQLTNLKGGDSNVAVDLSGDQVKGLGSGFTVNSAPSAETLFLLINQDKTVGGVTATPKFAEAVRYALDYDKLLELAGAGSVQATGVIPPMFPGANKTGVKQDLAKAKDALAASGYKGEEIKLQFPNDNPVGGVEFTPVAERVQEQLKAAGINVTLAPAPFATEVQPYVKAQEAFSLWYWGPDYADTSSFLPFGPGQKVGLRAGWPADADANIAGLVTKAQNATSVDERNTAFNDYAKAMQESGPFVPLIVPGINLASSTKVAGLEYNVTWTLDLRTLHPAK</sequence>
<dbReference type="InterPro" id="IPR000914">
    <property type="entry name" value="SBP_5_dom"/>
</dbReference>
<keyword evidence="3" id="KW-0813">Transport</keyword>
<dbReference type="SUPFAM" id="SSF53850">
    <property type="entry name" value="Periplasmic binding protein-like II"/>
    <property type="match status" value="1"/>
</dbReference>
<dbReference type="Proteomes" id="UP001500731">
    <property type="component" value="Unassembled WGS sequence"/>
</dbReference>
<dbReference type="CDD" id="cd08512">
    <property type="entry name" value="PBP2_NikA_DppA_OppA_like_7"/>
    <property type="match status" value="1"/>
</dbReference>